<keyword evidence="6 7" id="KW-0472">Membrane</keyword>
<feature type="transmembrane region" description="Helical" evidence="7">
    <location>
        <begin position="26"/>
        <end position="47"/>
    </location>
</feature>
<dbReference type="SUPFAM" id="SSF161098">
    <property type="entry name" value="MetI-like"/>
    <property type="match status" value="1"/>
</dbReference>
<dbReference type="InterPro" id="IPR035906">
    <property type="entry name" value="MetI-like_sf"/>
</dbReference>
<reference evidence="9 10" key="1">
    <citation type="submission" date="2023-07" db="EMBL/GenBank/DDBJ databases">
        <title>Genomic Encyclopedia of Type Strains, Phase IV (KMG-IV): sequencing the most valuable type-strain genomes for metagenomic binning, comparative biology and taxonomic classification.</title>
        <authorList>
            <person name="Goeker M."/>
        </authorList>
    </citation>
    <scope>NUCLEOTIDE SEQUENCE [LARGE SCALE GENOMIC DNA]</scope>
    <source>
        <strain evidence="9 10">DSM 25924</strain>
    </source>
</reference>
<evidence type="ECO:0000256" key="4">
    <source>
        <dbReference type="ARBA" id="ARBA00022692"/>
    </source>
</evidence>
<feature type="transmembrane region" description="Helical" evidence="7">
    <location>
        <begin position="292"/>
        <end position="315"/>
    </location>
</feature>
<evidence type="ECO:0000256" key="3">
    <source>
        <dbReference type="ARBA" id="ARBA00022475"/>
    </source>
</evidence>
<evidence type="ECO:0000313" key="9">
    <source>
        <dbReference type="EMBL" id="MDP9728081.1"/>
    </source>
</evidence>
<accession>A0ABT9LUX8</accession>
<dbReference type="PANTHER" id="PTHR30193:SF42">
    <property type="entry name" value="ABC TRANSPORTER PERMEASE PROTEIN"/>
    <property type="match status" value="1"/>
</dbReference>
<feature type="transmembrane region" description="Helical" evidence="7">
    <location>
        <begin position="182"/>
        <end position="209"/>
    </location>
</feature>
<organism evidence="9 10">
    <name type="scientific">Alicyclobacillus tolerans</name>
    <dbReference type="NCBI Taxonomy" id="90970"/>
    <lineage>
        <taxon>Bacteria</taxon>
        <taxon>Bacillati</taxon>
        <taxon>Bacillota</taxon>
        <taxon>Bacilli</taxon>
        <taxon>Bacillales</taxon>
        <taxon>Alicyclobacillaceae</taxon>
        <taxon>Alicyclobacillus</taxon>
    </lineage>
</organism>
<keyword evidence="3" id="KW-1003">Cell membrane</keyword>
<comment type="subcellular location">
    <subcellularLocation>
        <location evidence="1 7">Cell membrane</location>
        <topology evidence="1 7">Multi-pass membrane protein</topology>
    </subcellularLocation>
</comment>
<dbReference type="Proteomes" id="UP001229209">
    <property type="component" value="Unassembled WGS sequence"/>
</dbReference>
<keyword evidence="2 7" id="KW-0813">Transport</keyword>
<evidence type="ECO:0000256" key="1">
    <source>
        <dbReference type="ARBA" id="ARBA00004651"/>
    </source>
</evidence>
<protein>
    <submittedName>
        <fullName evidence="9">Glucose/mannose transport system permease protein</fullName>
    </submittedName>
</protein>
<dbReference type="InterPro" id="IPR051393">
    <property type="entry name" value="ABC_transporter_permease"/>
</dbReference>
<dbReference type="InterPro" id="IPR000515">
    <property type="entry name" value="MetI-like"/>
</dbReference>
<keyword evidence="10" id="KW-1185">Reference proteome</keyword>
<evidence type="ECO:0000256" key="2">
    <source>
        <dbReference type="ARBA" id="ARBA00022448"/>
    </source>
</evidence>
<dbReference type="PANTHER" id="PTHR30193">
    <property type="entry name" value="ABC TRANSPORTER PERMEASE PROTEIN"/>
    <property type="match status" value="1"/>
</dbReference>
<feature type="transmembrane region" description="Helical" evidence="7">
    <location>
        <begin position="89"/>
        <end position="111"/>
    </location>
</feature>
<keyword evidence="5 7" id="KW-1133">Transmembrane helix</keyword>
<evidence type="ECO:0000256" key="5">
    <source>
        <dbReference type="ARBA" id="ARBA00022989"/>
    </source>
</evidence>
<comment type="similarity">
    <text evidence="7">Belongs to the binding-protein-dependent transport system permease family.</text>
</comment>
<sequence>MSQVVDVQLAKTGPERRRKRLSSGKIWSMITLIPSMILLLIFVYGFIGWTGWVSTTAWNSIIPNFLSVGLKNYQIVFQTFRFQSDIRNMVVFTVLFILICLIVGLCLALLIDQRIKAESFFRSLYLFPMAISAVATGVVWSWLLNPDTGVNLILKAFGFKHVPQWFLSTRIVPGIPGGQIQIGIPIALLAVLIASVWQMSGFAMAVYLAGLRGIPDELKEAAKIDGANAWRTFWSVILPQLKATTTTIIIILTAASLKVFGLIYAMTGPGQDFVTDMPSMNMFQTTYQGDQFAQGAVISIVMLILIALFIIPYLISTLREEE</sequence>
<evidence type="ECO:0000313" key="10">
    <source>
        <dbReference type="Proteomes" id="UP001229209"/>
    </source>
</evidence>
<dbReference type="PROSITE" id="PS50928">
    <property type="entry name" value="ABC_TM1"/>
    <property type="match status" value="1"/>
</dbReference>
<feature type="transmembrane region" description="Helical" evidence="7">
    <location>
        <begin position="248"/>
        <end position="267"/>
    </location>
</feature>
<dbReference type="Pfam" id="PF00528">
    <property type="entry name" value="BPD_transp_1"/>
    <property type="match status" value="1"/>
</dbReference>
<name>A0ABT9LUX8_9BACL</name>
<comment type="caution">
    <text evidence="9">The sequence shown here is derived from an EMBL/GenBank/DDBJ whole genome shotgun (WGS) entry which is preliminary data.</text>
</comment>
<proteinExistence type="inferred from homology"/>
<keyword evidence="4 7" id="KW-0812">Transmembrane</keyword>
<dbReference type="CDD" id="cd06261">
    <property type="entry name" value="TM_PBP2"/>
    <property type="match status" value="1"/>
</dbReference>
<dbReference type="EMBL" id="JAURUO010000004">
    <property type="protein sequence ID" value="MDP9728081.1"/>
    <property type="molecule type" value="Genomic_DNA"/>
</dbReference>
<evidence type="ECO:0000256" key="7">
    <source>
        <dbReference type="RuleBase" id="RU363032"/>
    </source>
</evidence>
<feature type="transmembrane region" description="Helical" evidence="7">
    <location>
        <begin position="123"/>
        <end position="143"/>
    </location>
</feature>
<dbReference type="Gene3D" id="1.10.3720.10">
    <property type="entry name" value="MetI-like"/>
    <property type="match status" value="1"/>
</dbReference>
<gene>
    <name evidence="9" type="ORF">J2S04_001012</name>
</gene>
<feature type="domain" description="ABC transmembrane type-1" evidence="8">
    <location>
        <begin position="86"/>
        <end position="315"/>
    </location>
</feature>
<evidence type="ECO:0000259" key="8">
    <source>
        <dbReference type="PROSITE" id="PS50928"/>
    </source>
</evidence>
<evidence type="ECO:0000256" key="6">
    <source>
        <dbReference type="ARBA" id="ARBA00023136"/>
    </source>
</evidence>